<evidence type="ECO:0000259" key="7">
    <source>
        <dbReference type="Pfam" id="PF02911"/>
    </source>
</evidence>
<keyword evidence="4 5" id="KW-0648">Protein biosynthesis</keyword>
<dbReference type="HAMAP" id="MF_00182">
    <property type="entry name" value="Formyl_trans"/>
    <property type="match status" value="1"/>
</dbReference>
<dbReference type="InterPro" id="IPR011034">
    <property type="entry name" value="Formyl_transferase-like_C_sf"/>
</dbReference>
<feature type="binding site" evidence="5">
    <location>
        <begin position="108"/>
        <end position="111"/>
    </location>
    <ligand>
        <name>(6S)-5,6,7,8-tetrahydrofolate</name>
        <dbReference type="ChEBI" id="CHEBI:57453"/>
    </ligand>
</feature>
<dbReference type="AlphaFoldDB" id="A0A0D0H5M6"/>
<keyword evidence="3 5" id="KW-0808">Transferase</keyword>
<dbReference type="RefSeq" id="WP_042544200.1">
    <property type="nucleotide sequence ID" value="NZ_JXSQ01000011.1"/>
</dbReference>
<evidence type="ECO:0000256" key="1">
    <source>
        <dbReference type="ARBA" id="ARBA00010699"/>
    </source>
</evidence>
<dbReference type="OrthoDB" id="9802815at2"/>
<dbReference type="InterPro" id="IPR002376">
    <property type="entry name" value="Formyl_transf_N"/>
</dbReference>
<dbReference type="EC" id="2.1.2.9" evidence="2 5"/>
<dbReference type="EMBL" id="JXSQ01000011">
    <property type="protein sequence ID" value="KIP52435.1"/>
    <property type="molecule type" value="Genomic_DNA"/>
</dbReference>
<dbReference type="SUPFAM" id="SSF50486">
    <property type="entry name" value="FMT C-terminal domain-like"/>
    <property type="match status" value="1"/>
</dbReference>
<dbReference type="PANTHER" id="PTHR11138:SF5">
    <property type="entry name" value="METHIONYL-TRNA FORMYLTRANSFERASE, MITOCHONDRIAL"/>
    <property type="match status" value="1"/>
</dbReference>
<organism evidence="8 9">
    <name type="scientific">Leucobacter komagatae</name>
    <dbReference type="NCBI Taxonomy" id="55969"/>
    <lineage>
        <taxon>Bacteria</taxon>
        <taxon>Bacillati</taxon>
        <taxon>Actinomycetota</taxon>
        <taxon>Actinomycetes</taxon>
        <taxon>Micrococcales</taxon>
        <taxon>Microbacteriaceae</taxon>
        <taxon>Leucobacter</taxon>
    </lineage>
</organism>
<dbReference type="Gene3D" id="3.40.50.12230">
    <property type="match status" value="1"/>
</dbReference>
<evidence type="ECO:0000256" key="3">
    <source>
        <dbReference type="ARBA" id="ARBA00022679"/>
    </source>
</evidence>
<dbReference type="Proteomes" id="UP000032120">
    <property type="component" value="Unassembled WGS sequence"/>
</dbReference>
<evidence type="ECO:0000256" key="4">
    <source>
        <dbReference type="ARBA" id="ARBA00022917"/>
    </source>
</evidence>
<comment type="caution">
    <text evidence="8">The sequence shown here is derived from an EMBL/GenBank/DDBJ whole genome shotgun (WGS) entry which is preliminary data.</text>
</comment>
<proteinExistence type="inferred from homology"/>
<evidence type="ECO:0000259" key="6">
    <source>
        <dbReference type="Pfam" id="PF00551"/>
    </source>
</evidence>
<evidence type="ECO:0000256" key="5">
    <source>
        <dbReference type="HAMAP-Rule" id="MF_00182"/>
    </source>
</evidence>
<protein>
    <recommendedName>
        <fullName evidence="2 5">Methionyl-tRNA formyltransferase</fullName>
        <ecNumber evidence="2 5">2.1.2.9</ecNumber>
    </recommendedName>
</protein>
<dbReference type="GO" id="GO:0004479">
    <property type="term" value="F:methionyl-tRNA formyltransferase activity"/>
    <property type="evidence" value="ECO:0007669"/>
    <property type="project" value="UniProtKB-UniRule"/>
</dbReference>
<dbReference type="CDD" id="cd08646">
    <property type="entry name" value="FMT_core_Met-tRNA-FMT_N"/>
    <property type="match status" value="1"/>
</dbReference>
<feature type="domain" description="Formyl transferase N-terminal" evidence="6">
    <location>
        <begin position="1"/>
        <end position="175"/>
    </location>
</feature>
<dbReference type="SUPFAM" id="SSF53328">
    <property type="entry name" value="Formyltransferase"/>
    <property type="match status" value="1"/>
</dbReference>
<evidence type="ECO:0000313" key="8">
    <source>
        <dbReference type="EMBL" id="KIP52435.1"/>
    </source>
</evidence>
<dbReference type="InterPro" id="IPR036477">
    <property type="entry name" value="Formyl_transf_N_sf"/>
</dbReference>
<dbReference type="InterPro" id="IPR041711">
    <property type="entry name" value="Met-tRNA-FMT_N"/>
</dbReference>
<evidence type="ECO:0000256" key="2">
    <source>
        <dbReference type="ARBA" id="ARBA00012261"/>
    </source>
</evidence>
<dbReference type="Pfam" id="PF00551">
    <property type="entry name" value="Formyl_trans_N"/>
    <property type="match status" value="1"/>
</dbReference>
<keyword evidence="9" id="KW-1185">Reference proteome</keyword>
<feature type="domain" description="Formyl transferase C-terminal" evidence="7">
    <location>
        <begin position="201"/>
        <end position="301"/>
    </location>
</feature>
<sequence length="308" mass="31824">MRIVFAGTPEFAVPSLNALAAAGHDIVGVITREDAPLGRKRVLTPSPVAVAAEALGIDTLKANRLGEDATAWVAERAPELGVIVAYGGLLREPFLSLPGHGWINLHFSDLPRWRGAAPVQRALMAGEQELGVTVFRLVEALDAGDVLTRDSTTFAQGTSAGQALTELASTGTGALLAAVETLAADSEAGEPQVGEDTYAHKLTREDGLISFGSGTTADAALAHWAGVTPEPGAYALLGDQPVKLTELRQFAGEVPEDLAAGEARLVGKVALLGCSDGALELSRVQPAGKPAMDANAWLRGRGGKAELA</sequence>
<evidence type="ECO:0000313" key="9">
    <source>
        <dbReference type="Proteomes" id="UP000032120"/>
    </source>
</evidence>
<comment type="similarity">
    <text evidence="1 5">Belongs to the Fmt family.</text>
</comment>
<dbReference type="GO" id="GO:0005829">
    <property type="term" value="C:cytosol"/>
    <property type="evidence" value="ECO:0007669"/>
    <property type="project" value="TreeGrafter"/>
</dbReference>
<dbReference type="InterPro" id="IPR005794">
    <property type="entry name" value="Fmt"/>
</dbReference>
<name>A0A0D0H5M6_9MICO</name>
<accession>A0A0D0H5M6</accession>
<dbReference type="CDD" id="cd08704">
    <property type="entry name" value="Met_tRNA_FMT_C"/>
    <property type="match status" value="1"/>
</dbReference>
<dbReference type="Pfam" id="PF02911">
    <property type="entry name" value="Formyl_trans_C"/>
    <property type="match status" value="1"/>
</dbReference>
<comment type="catalytic activity">
    <reaction evidence="5">
        <text>L-methionyl-tRNA(fMet) + (6R)-10-formyltetrahydrofolate = N-formyl-L-methionyl-tRNA(fMet) + (6S)-5,6,7,8-tetrahydrofolate + H(+)</text>
        <dbReference type="Rhea" id="RHEA:24380"/>
        <dbReference type="Rhea" id="RHEA-COMP:9952"/>
        <dbReference type="Rhea" id="RHEA-COMP:9953"/>
        <dbReference type="ChEBI" id="CHEBI:15378"/>
        <dbReference type="ChEBI" id="CHEBI:57453"/>
        <dbReference type="ChEBI" id="CHEBI:78530"/>
        <dbReference type="ChEBI" id="CHEBI:78844"/>
        <dbReference type="ChEBI" id="CHEBI:195366"/>
        <dbReference type="EC" id="2.1.2.9"/>
    </reaction>
</comment>
<comment type="function">
    <text evidence="5">Attaches a formyl group to the free amino group of methionyl-tRNA(fMet). The formyl group appears to play a dual role in the initiator identity of N-formylmethionyl-tRNA by promoting its recognition by IF2 and preventing the misappropriation of this tRNA by the elongation apparatus.</text>
</comment>
<dbReference type="InterPro" id="IPR044135">
    <property type="entry name" value="Met-tRNA-FMT_C"/>
</dbReference>
<dbReference type="InterPro" id="IPR005793">
    <property type="entry name" value="Formyl_trans_C"/>
</dbReference>
<dbReference type="PANTHER" id="PTHR11138">
    <property type="entry name" value="METHIONYL-TRNA FORMYLTRANSFERASE"/>
    <property type="match status" value="1"/>
</dbReference>
<reference evidence="8 9" key="1">
    <citation type="submission" date="2015-01" db="EMBL/GenBank/DDBJ databases">
        <title>Draft genome sequence of Leucobacter komagatae strain VKM ST2845.</title>
        <authorList>
            <person name="Karlyshev A.V."/>
            <person name="Kudryashova E.B."/>
        </authorList>
    </citation>
    <scope>NUCLEOTIDE SEQUENCE [LARGE SCALE GENOMIC DNA]</scope>
    <source>
        <strain evidence="8 9">VKM ST2845</strain>
    </source>
</reference>
<gene>
    <name evidence="5" type="primary">fmt</name>
    <name evidence="8" type="ORF">SD72_09450</name>
</gene>